<evidence type="ECO:0000256" key="2">
    <source>
        <dbReference type="ARBA" id="ARBA00010991"/>
    </source>
</evidence>
<dbReference type="Proteomes" id="UP001177023">
    <property type="component" value="Unassembled WGS sequence"/>
</dbReference>
<keyword evidence="5" id="KW-0539">Nucleus</keyword>
<protein>
    <submittedName>
        <fullName evidence="6">Uncharacterized protein</fullName>
    </submittedName>
</protein>
<keyword evidence="4" id="KW-0234">DNA repair</keyword>
<evidence type="ECO:0000313" key="7">
    <source>
        <dbReference type="Proteomes" id="UP001177023"/>
    </source>
</evidence>
<dbReference type="AlphaFoldDB" id="A0AA36CCV1"/>
<dbReference type="GO" id="GO:0030896">
    <property type="term" value="C:checkpoint clamp complex"/>
    <property type="evidence" value="ECO:0007669"/>
    <property type="project" value="TreeGrafter"/>
</dbReference>
<evidence type="ECO:0000256" key="4">
    <source>
        <dbReference type="ARBA" id="ARBA00023204"/>
    </source>
</evidence>
<feature type="non-terminal residue" evidence="6">
    <location>
        <position position="1"/>
    </location>
</feature>
<dbReference type="PANTHER" id="PTHR10870:SF0">
    <property type="entry name" value="CELL CYCLE CHECKPOINT PROTEIN RAD1"/>
    <property type="match status" value="1"/>
</dbReference>
<accession>A0AA36CCV1</accession>
<evidence type="ECO:0000256" key="1">
    <source>
        <dbReference type="ARBA" id="ARBA00004123"/>
    </source>
</evidence>
<name>A0AA36CCV1_9BILA</name>
<evidence type="ECO:0000256" key="3">
    <source>
        <dbReference type="ARBA" id="ARBA00022763"/>
    </source>
</evidence>
<comment type="subcellular location">
    <subcellularLocation>
        <location evidence="1">Nucleus</location>
    </subcellularLocation>
</comment>
<comment type="similarity">
    <text evidence="2">Belongs to the rad1 family.</text>
</comment>
<dbReference type="Pfam" id="PF02144">
    <property type="entry name" value="Rad1"/>
    <property type="match status" value="1"/>
</dbReference>
<evidence type="ECO:0000313" key="6">
    <source>
        <dbReference type="EMBL" id="CAJ0566661.1"/>
    </source>
</evidence>
<keyword evidence="3" id="KW-0227">DNA damage</keyword>
<reference evidence="6" key="1">
    <citation type="submission" date="2023-06" db="EMBL/GenBank/DDBJ databases">
        <authorList>
            <person name="Delattre M."/>
        </authorList>
    </citation>
    <scope>NUCLEOTIDE SEQUENCE</scope>
    <source>
        <strain evidence="6">AF72</strain>
    </source>
</reference>
<evidence type="ECO:0000256" key="5">
    <source>
        <dbReference type="ARBA" id="ARBA00023242"/>
    </source>
</evidence>
<dbReference type="InterPro" id="IPR003021">
    <property type="entry name" value="Rad1_Rec1_Rad17"/>
</dbReference>
<dbReference type="EMBL" id="CATQJA010001295">
    <property type="protein sequence ID" value="CAJ0566661.1"/>
    <property type="molecule type" value="Genomic_DNA"/>
</dbReference>
<proteinExistence type="inferred from homology"/>
<dbReference type="PANTHER" id="PTHR10870">
    <property type="entry name" value="CELL CYCLE CHECKPOINT PROTEIN RAD1"/>
    <property type="match status" value="1"/>
</dbReference>
<comment type="caution">
    <text evidence="6">The sequence shown here is derived from an EMBL/GenBank/DDBJ whole genome shotgun (WGS) entry which is preliminary data.</text>
</comment>
<dbReference type="GO" id="GO:0000077">
    <property type="term" value="P:DNA damage checkpoint signaling"/>
    <property type="evidence" value="ECO:0007669"/>
    <property type="project" value="InterPro"/>
</dbReference>
<gene>
    <name evidence="6" type="ORF">MSPICULIGERA_LOCUS5252</name>
</gene>
<keyword evidence="7" id="KW-1185">Reference proteome</keyword>
<dbReference type="GO" id="GO:0006281">
    <property type="term" value="P:DNA repair"/>
    <property type="evidence" value="ECO:0007669"/>
    <property type="project" value="UniProtKB-KW"/>
</dbReference>
<dbReference type="Gene3D" id="3.70.10.10">
    <property type="match status" value="2"/>
</dbReference>
<sequence>MPARDISNQLVVFGRRNCREFSDLLKTLNFNDPSSQDVTFWFKNSGAKLYNNDRHSNQIEIYLMHDSFEKYELKADDIAVSVRLQSVLDCLFVLDGATSCFEIHYESVGAPLKIYTEDDGVVLEATIPTTEVNLDNLDFEFTNDLVHDATKITIKFSPDRIVFCGIIGDMGESYTEFPRGSDELESYTCEDHGAFSYTPKILKRLIPSLAITTGAQLKIDERGNLSVRSQVHLVDAPEKPFVDFKCVPMTVYDDEPE</sequence>
<organism evidence="6 7">
    <name type="scientific">Mesorhabditis spiculigera</name>
    <dbReference type="NCBI Taxonomy" id="96644"/>
    <lineage>
        <taxon>Eukaryota</taxon>
        <taxon>Metazoa</taxon>
        <taxon>Ecdysozoa</taxon>
        <taxon>Nematoda</taxon>
        <taxon>Chromadorea</taxon>
        <taxon>Rhabditida</taxon>
        <taxon>Rhabditina</taxon>
        <taxon>Rhabditomorpha</taxon>
        <taxon>Rhabditoidea</taxon>
        <taxon>Rhabditidae</taxon>
        <taxon>Mesorhabditinae</taxon>
        <taxon>Mesorhabditis</taxon>
    </lineage>
</organism>